<keyword evidence="4" id="KW-1185">Reference proteome</keyword>
<organism evidence="3 4">
    <name type="scientific">Arcanobacterium pinnipediorum</name>
    <dbReference type="NCBI Taxonomy" id="1503041"/>
    <lineage>
        <taxon>Bacteria</taxon>
        <taxon>Bacillati</taxon>
        <taxon>Actinomycetota</taxon>
        <taxon>Actinomycetes</taxon>
        <taxon>Actinomycetales</taxon>
        <taxon>Actinomycetaceae</taxon>
        <taxon>Arcanobacterium</taxon>
    </lineage>
</organism>
<accession>A0ABY5AFY6</accession>
<dbReference type="InterPro" id="IPR051910">
    <property type="entry name" value="ComF/GntX_DNA_util-trans"/>
</dbReference>
<dbReference type="EMBL" id="CP099547">
    <property type="protein sequence ID" value="USR79119.1"/>
    <property type="molecule type" value="Genomic_DNA"/>
</dbReference>
<dbReference type="SUPFAM" id="SSF53271">
    <property type="entry name" value="PRTase-like"/>
    <property type="match status" value="1"/>
</dbReference>
<feature type="domain" description="Phosphoribosyltransferase" evidence="2">
    <location>
        <begin position="152"/>
        <end position="231"/>
    </location>
</feature>
<dbReference type="Pfam" id="PF00156">
    <property type="entry name" value="Pribosyltran"/>
    <property type="match status" value="1"/>
</dbReference>
<name>A0ABY5AFY6_9ACTO</name>
<dbReference type="CDD" id="cd06223">
    <property type="entry name" value="PRTases_typeI"/>
    <property type="match status" value="1"/>
</dbReference>
<evidence type="ECO:0000313" key="4">
    <source>
        <dbReference type="Proteomes" id="UP001056109"/>
    </source>
</evidence>
<evidence type="ECO:0000256" key="1">
    <source>
        <dbReference type="ARBA" id="ARBA00008007"/>
    </source>
</evidence>
<dbReference type="InterPro" id="IPR000836">
    <property type="entry name" value="PRTase_dom"/>
</dbReference>
<dbReference type="PANTHER" id="PTHR47505:SF1">
    <property type="entry name" value="DNA UTILIZATION PROTEIN YHGH"/>
    <property type="match status" value="1"/>
</dbReference>
<dbReference type="Gene3D" id="3.40.50.2020">
    <property type="match status" value="1"/>
</dbReference>
<dbReference type="Proteomes" id="UP001056109">
    <property type="component" value="Chromosome"/>
</dbReference>
<evidence type="ECO:0000313" key="3">
    <source>
        <dbReference type="EMBL" id="USR79119.1"/>
    </source>
</evidence>
<proteinExistence type="inferred from homology"/>
<sequence>MIVMTNTAGVTGFFQRLWDVIYPRWCLGCGIPDQSLCPQCRRQWNGPWWHGEADARFLVEFSDDGGQIVAFPVWGKANYAGDVARAIVGWKHIRDRRADREFCALMAENATSLNVSEAFPAAWHNRLVVVPVASGRRRRRDGHRTTEVLAQSVAHSWGCAMVDGLRSVPCDGAGESVRDRSGKIRGQRAVRDFSGCDVILVDDVLTTGATLRGAQHAIAAAGGRVVGGLVLAITPPR</sequence>
<gene>
    <name evidence="3" type="ORF">NG665_06960</name>
</gene>
<protein>
    <recommendedName>
        <fullName evidence="2">Phosphoribosyltransferase domain-containing protein</fullName>
    </recommendedName>
</protein>
<dbReference type="InterPro" id="IPR029057">
    <property type="entry name" value="PRTase-like"/>
</dbReference>
<evidence type="ECO:0000259" key="2">
    <source>
        <dbReference type="Pfam" id="PF00156"/>
    </source>
</evidence>
<dbReference type="PANTHER" id="PTHR47505">
    <property type="entry name" value="DNA UTILIZATION PROTEIN YHGH"/>
    <property type="match status" value="1"/>
</dbReference>
<dbReference type="RefSeq" id="WP_252672993.1">
    <property type="nucleotide sequence ID" value="NZ_CP099547.1"/>
</dbReference>
<reference evidence="3" key="1">
    <citation type="submission" date="2022-06" db="EMBL/GenBank/DDBJ databases">
        <title>Complete Genome Sequence of Arcanobacterium pinnipediorum strain DSM 28752 isolated from a harbour seal.</title>
        <authorList>
            <person name="Borowiak M."/>
            <person name="Kreitlow A."/>
            <person name="Alssahen M."/>
            <person name="Malorny B."/>
            <person name="Laemmler C."/>
            <person name="Prenger-Berninghoff E."/>
            <person name="Siebert U."/>
            <person name="Ploetz M."/>
            <person name="Abdulmawjood A."/>
        </authorList>
    </citation>
    <scope>NUCLEOTIDE SEQUENCE</scope>
    <source>
        <strain evidence="3">DSM 28752</strain>
    </source>
</reference>
<comment type="similarity">
    <text evidence="1">Belongs to the ComF/GntX family.</text>
</comment>